<evidence type="ECO:0000313" key="1">
    <source>
        <dbReference type="EMBL" id="APJ03710.1"/>
    </source>
</evidence>
<organism evidence="1 2">
    <name type="scientific">Silvanigrella aquatica</name>
    <dbReference type="NCBI Taxonomy" id="1915309"/>
    <lineage>
        <taxon>Bacteria</taxon>
        <taxon>Pseudomonadati</taxon>
        <taxon>Bdellovibrionota</taxon>
        <taxon>Oligoflexia</taxon>
        <taxon>Silvanigrellales</taxon>
        <taxon>Silvanigrellaceae</taxon>
        <taxon>Silvanigrella</taxon>
    </lineage>
</organism>
<dbReference type="Proteomes" id="UP000184731">
    <property type="component" value="Chromosome"/>
</dbReference>
<evidence type="ECO:0008006" key="3">
    <source>
        <dbReference type="Google" id="ProtNLM"/>
    </source>
</evidence>
<evidence type="ECO:0000313" key="2">
    <source>
        <dbReference type="Proteomes" id="UP000184731"/>
    </source>
</evidence>
<dbReference type="RefSeq" id="WP_148697452.1">
    <property type="nucleotide sequence ID" value="NZ_CP017834.1"/>
</dbReference>
<sequence>MKFFIKFFKIYSFIILMCSCQKSDEVCDANIPSYLTKSVENSTCYYSSNMSKILNENKQNSSQASNEEKFFQTIENHLFFNEISAGNESCKNVCTDESINRIYESLIALKVNQNKELSKKFSDIFKKIFTSMKNILGKHDFDASVESWANLNDSKITFPSLQRQQYFPHATSALPTKQIAYKYAIGLSQDNFNNKNPLPDPALQLDYFLFNAKANDNIGLEKNLPLFKKEREYYYNALLRRFRGFRDSKTPSNKTLYYGISKFDISELKAKDKSVSWQNWSRDSCVLEPLGTTYGQTVAKFKMPFACGISGTTNLIIWSLIAFGTDLNEEEMRLFLLSIWSTLSVDTGHSLQEVLTATKLNAIYLRGIIENKNDNYEYFRKKISIKTLESIEKVTQSIRPLSDVTLQSSKLNNMTDINKRIYNIFNGDRYYSVISCDPFSINLTDKEKQSIKELEYYFNQYDDNNSGNAFFGRYYDSFFRYLHHKDFEITRISAQNEFKSFFKKNCKNN</sequence>
<accession>A0A1L4D0J4</accession>
<dbReference type="AlphaFoldDB" id="A0A1L4D0J4"/>
<proteinExistence type="predicted"/>
<keyword evidence="2" id="KW-1185">Reference proteome</keyword>
<dbReference type="PROSITE" id="PS51257">
    <property type="entry name" value="PROKAR_LIPOPROTEIN"/>
    <property type="match status" value="1"/>
</dbReference>
<reference evidence="1 2" key="1">
    <citation type="submission" date="2016-10" db="EMBL/GenBank/DDBJ databases">
        <title>Silvanigrella aquatica sp. nov., isolated from a freshwater lake located in the Black Forest, Germany, description of Silvanigrellaceae fam. nov., Silvanigrellales ord. nov., reclassification of the order Bdellovibrionales in the class Oligoflexia, reclassification of the families Bacteriovoracaceae and Halobacteriovoraceae in the new order Bacteriovoracales ord. nov., and reclassification of the family Pseudobacteriovoracaceae in the order Oligoflexiales.</title>
        <authorList>
            <person name="Hahn M.W."/>
            <person name="Schmidt J."/>
            <person name="Koll U."/>
            <person name="Rohde M."/>
            <person name="Verbag S."/>
            <person name="Pitt A."/>
            <person name="Nakai R."/>
            <person name="Naganuma T."/>
            <person name="Lang E."/>
        </authorList>
    </citation>
    <scope>NUCLEOTIDE SEQUENCE [LARGE SCALE GENOMIC DNA]</scope>
    <source>
        <strain evidence="1 2">MWH-Nonnen-W8red</strain>
    </source>
</reference>
<dbReference type="STRING" id="1915309.AXG55_07240"/>
<protein>
    <recommendedName>
        <fullName evidence="3">Lipoprotein</fullName>
    </recommendedName>
</protein>
<gene>
    <name evidence="1" type="ORF">AXG55_07240</name>
</gene>
<dbReference type="EMBL" id="CP017834">
    <property type="protein sequence ID" value="APJ03710.1"/>
    <property type="molecule type" value="Genomic_DNA"/>
</dbReference>
<dbReference type="KEGG" id="saqi:AXG55_07240"/>
<name>A0A1L4D0J4_9BACT</name>